<keyword evidence="3 4" id="KW-0378">Hydrolase</keyword>
<comment type="similarity">
    <text evidence="1 4">Belongs to the type-B carboxylesterase/lipase family.</text>
</comment>
<dbReference type="SUPFAM" id="SSF53474">
    <property type="entry name" value="alpha/beta-Hydrolases"/>
    <property type="match status" value="1"/>
</dbReference>
<dbReference type="PANTHER" id="PTHR44590">
    <property type="entry name" value="CARBOXYLIC ESTER HYDROLASE-RELATED"/>
    <property type="match status" value="1"/>
</dbReference>
<dbReference type="AlphaFoldDB" id="A0A8S1HGB4"/>
<dbReference type="PANTHER" id="PTHR44590:SF3">
    <property type="entry name" value="CARBOXYLESTERASE TYPE B DOMAIN-CONTAINING PROTEIN"/>
    <property type="match status" value="1"/>
</dbReference>
<dbReference type="EMBL" id="CAJGYM010000035">
    <property type="protein sequence ID" value="CAD6193371.1"/>
    <property type="molecule type" value="Genomic_DNA"/>
</dbReference>
<evidence type="ECO:0000313" key="6">
    <source>
        <dbReference type="EMBL" id="CAD6193371.1"/>
    </source>
</evidence>
<evidence type="ECO:0000256" key="3">
    <source>
        <dbReference type="ARBA" id="ARBA00022801"/>
    </source>
</evidence>
<dbReference type="Pfam" id="PF00135">
    <property type="entry name" value="COesterase"/>
    <property type="match status" value="1"/>
</dbReference>
<dbReference type="InterPro" id="IPR002018">
    <property type="entry name" value="CarbesteraseB"/>
</dbReference>
<reference evidence="6" key="1">
    <citation type="submission" date="2020-10" db="EMBL/GenBank/DDBJ databases">
        <authorList>
            <person name="Kikuchi T."/>
        </authorList>
    </citation>
    <scope>NUCLEOTIDE SEQUENCE</scope>
    <source>
        <strain evidence="6">NKZ352</strain>
    </source>
</reference>
<proteinExistence type="inferred from homology"/>
<dbReference type="InterPro" id="IPR019819">
    <property type="entry name" value="Carboxylesterase_B_CS"/>
</dbReference>
<evidence type="ECO:0000256" key="1">
    <source>
        <dbReference type="ARBA" id="ARBA00005964"/>
    </source>
</evidence>
<dbReference type="PROSITE" id="PS00941">
    <property type="entry name" value="CARBOXYLESTERASE_B_2"/>
    <property type="match status" value="1"/>
</dbReference>
<dbReference type="EC" id="3.1.1.-" evidence="4"/>
<feature type="domain" description="Carboxylesterase type B" evidence="5">
    <location>
        <begin position="61"/>
        <end position="568"/>
    </location>
</feature>
<name>A0A8S1HGB4_9PELO</name>
<evidence type="ECO:0000256" key="4">
    <source>
        <dbReference type="RuleBase" id="RU361235"/>
    </source>
</evidence>
<evidence type="ECO:0000259" key="5">
    <source>
        <dbReference type="Pfam" id="PF00135"/>
    </source>
</evidence>
<dbReference type="Proteomes" id="UP000835052">
    <property type="component" value="Unassembled WGS sequence"/>
</dbReference>
<sequence length="594" mass="66850">MNPLCDLCCQRGKTEKALPLSTTAKPWFIESSFFVVSSRVISQMRNFIFCVVLCLTSATEPPIVSTKLGDIQGFRVPQKGGGQAEVFLAIPYAKPPVGNLRFEKPEPLEPWNDIYSATTFRNSCTPHMRIVAQFMQPSGEDCLTLNVVRPQHREELLPVLFWIHGGGYEIGSAAQHGYQVFADNYVGNGVIVVTIQYRLGFMGFLTDGTKNAPGNMGLFDQAAALKFVQDHIEDFGGDKRKVTVWGYSAGGASASQLTLSPYSRELFSNAILMSASSFVSWATGLKVVENCQLLAKRKTVDEIFDAVDKIGGTTQTADFLRFAPVIDGDFLPKHPYDLVEDAPIKPTIIGLSSKESAFFTVMNNGAVLQSFGLSAEEMAKVDKDYVVDVIRKKLLYEKRFGKNFETVLEEISNFYLKPNEHPEDGDNAFYVDKYTEMLSDLFFNVASVREINRKLEVGTPIWAYKFEHFNDGIFAPHIPDLAKGSPHGNEYQYLFEMQLFSAINMTIADENVKKDITEMVITFAKNRKPKVRDIKWDQVSDPHNIHYLRFTSDPEVENGFFQEADDFWRDLAKLGFDLIDPMSSHSSFLRKEEL</sequence>
<dbReference type="InterPro" id="IPR029058">
    <property type="entry name" value="AB_hydrolase_fold"/>
</dbReference>
<dbReference type="OrthoDB" id="6846267at2759"/>
<dbReference type="Gene3D" id="3.40.50.1820">
    <property type="entry name" value="alpha/beta hydrolase"/>
    <property type="match status" value="1"/>
</dbReference>
<dbReference type="InterPro" id="IPR019826">
    <property type="entry name" value="Carboxylesterase_B_AS"/>
</dbReference>
<dbReference type="PROSITE" id="PS00122">
    <property type="entry name" value="CARBOXYLESTERASE_B_1"/>
    <property type="match status" value="1"/>
</dbReference>
<organism evidence="6 7">
    <name type="scientific">Caenorhabditis auriculariae</name>
    <dbReference type="NCBI Taxonomy" id="2777116"/>
    <lineage>
        <taxon>Eukaryota</taxon>
        <taxon>Metazoa</taxon>
        <taxon>Ecdysozoa</taxon>
        <taxon>Nematoda</taxon>
        <taxon>Chromadorea</taxon>
        <taxon>Rhabditida</taxon>
        <taxon>Rhabditina</taxon>
        <taxon>Rhabditomorpha</taxon>
        <taxon>Rhabditoidea</taxon>
        <taxon>Rhabditidae</taxon>
        <taxon>Peloderinae</taxon>
        <taxon>Caenorhabditis</taxon>
    </lineage>
</organism>
<keyword evidence="7" id="KW-1185">Reference proteome</keyword>
<dbReference type="GO" id="GO:0052689">
    <property type="term" value="F:carboxylic ester hydrolase activity"/>
    <property type="evidence" value="ECO:0007669"/>
    <property type="project" value="UniProtKB-KW"/>
</dbReference>
<comment type="caution">
    <text evidence="6">The sequence shown here is derived from an EMBL/GenBank/DDBJ whole genome shotgun (WGS) entry which is preliminary data.</text>
</comment>
<accession>A0A8S1HGB4</accession>
<keyword evidence="2" id="KW-0719">Serine esterase</keyword>
<evidence type="ECO:0000313" key="7">
    <source>
        <dbReference type="Proteomes" id="UP000835052"/>
    </source>
</evidence>
<evidence type="ECO:0000256" key="2">
    <source>
        <dbReference type="ARBA" id="ARBA00022487"/>
    </source>
</evidence>
<protein>
    <recommendedName>
        <fullName evidence="4">Carboxylic ester hydrolase</fullName>
        <ecNumber evidence="4">3.1.1.-</ecNumber>
    </recommendedName>
</protein>
<gene>
    <name evidence="6" type="ORF">CAUJ_LOCUS9290</name>
</gene>